<evidence type="ECO:0000256" key="1">
    <source>
        <dbReference type="ARBA" id="ARBA00004651"/>
    </source>
</evidence>
<protein>
    <recommendedName>
        <fullName evidence="8">Probable membrane transporter protein</fullName>
    </recommendedName>
</protein>
<dbReference type="STRING" id="34061.B0189_08155"/>
<comment type="subcellular location">
    <subcellularLocation>
        <location evidence="1 8">Cell membrane</location>
        <topology evidence="1 8">Multi-pass membrane protein</topology>
    </subcellularLocation>
</comment>
<evidence type="ECO:0000256" key="6">
    <source>
        <dbReference type="ARBA" id="ARBA00022989"/>
    </source>
</evidence>
<keyword evidence="3" id="KW-0813">Transport</keyword>
<keyword evidence="7 8" id="KW-0472">Membrane</keyword>
<keyword evidence="10" id="KW-1185">Reference proteome</keyword>
<evidence type="ECO:0000256" key="7">
    <source>
        <dbReference type="ARBA" id="ARBA00023136"/>
    </source>
</evidence>
<evidence type="ECO:0000256" key="5">
    <source>
        <dbReference type="ARBA" id="ARBA00022692"/>
    </source>
</evidence>
<feature type="transmembrane region" description="Helical" evidence="8">
    <location>
        <begin position="203"/>
        <end position="223"/>
    </location>
</feature>
<keyword evidence="5 8" id="KW-0812">Transmembrane</keyword>
<keyword evidence="6 8" id="KW-1133">Transmembrane helix</keyword>
<dbReference type="RefSeq" id="WP_076554740.1">
    <property type="nucleotide sequence ID" value="NZ_FTNU01000003.1"/>
</dbReference>
<proteinExistence type="inferred from homology"/>
<comment type="similarity">
    <text evidence="2 8">Belongs to the 4-toluene sulfonate uptake permease (TSUP) (TC 2.A.102) family.</text>
</comment>
<accession>A0A1N7E276</accession>
<keyword evidence="4 8" id="KW-1003">Cell membrane</keyword>
<evidence type="ECO:0000256" key="4">
    <source>
        <dbReference type="ARBA" id="ARBA00022475"/>
    </source>
</evidence>
<evidence type="ECO:0000256" key="3">
    <source>
        <dbReference type="ARBA" id="ARBA00022448"/>
    </source>
</evidence>
<dbReference type="InterPro" id="IPR052017">
    <property type="entry name" value="TSUP"/>
</dbReference>
<dbReference type="PANTHER" id="PTHR30269">
    <property type="entry name" value="TRANSMEMBRANE PROTEIN YFCA"/>
    <property type="match status" value="1"/>
</dbReference>
<organism evidence="9 10">
    <name type="scientific">Moraxella cuniculi DSM 21768</name>
    <dbReference type="NCBI Taxonomy" id="1122245"/>
    <lineage>
        <taxon>Bacteria</taxon>
        <taxon>Pseudomonadati</taxon>
        <taxon>Pseudomonadota</taxon>
        <taxon>Gammaproteobacteria</taxon>
        <taxon>Moraxellales</taxon>
        <taxon>Moraxellaceae</taxon>
        <taxon>Moraxella</taxon>
    </lineage>
</organism>
<feature type="transmembrane region" description="Helical" evidence="8">
    <location>
        <begin position="74"/>
        <end position="95"/>
    </location>
</feature>
<feature type="transmembrane region" description="Helical" evidence="8">
    <location>
        <begin position="235"/>
        <end position="256"/>
    </location>
</feature>
<evidence type="ECO:0000313" key="9">
    <source>
        <dbReference type="EMBL" id="SIR82217.1"/>
    </source>
</evidence>
<dbReference type="AlphaFoldDB" id="A0A1N7E276"/>
<evidence type="ECO:0000313" key="10">
    <source>
        <dbReference type="Proteomes" id="UP000187495"/>
    </source>
</evidence>
<evidence type="ECO:0000256" key="2">
    <source>
        <dbReference type="ARBA" id="ARBA00009142"/>
    </source>
</evidence>
<feature type="transmembrane region" description="Helical" evidence="8">
    <location>
        <begin position="133"/>
        <end position="166"/>
    </location>
</feature>
<reference evidence="10" key="1">
    <citation type="submission" date="2017-01" db="EMBL/GenBank/DDBJ databases">
        <authorList>
            <person name="Varghese N."/>
            <person name="Submissions S."/>
        </authorList>
    </citation>
    <scope>NUCLEOTIDE SEQUENCE [LARGE SCALE GENOMIC DNA]</scope>
    <source>
        <strain evidence="10">DSM 21768</strain>
    </source>
</reference>
<feature type="transmembrane region" description="Helical" evidence="8">
    <location>
        <begin position="101"/>
        <end position="121"/>
    </location>
</feature>
<dbReference type="GO" id="GO:0005886">
    <property type="term" value="C:plasma membrane"/>
    <property type="evidence" value="ECO:0007669"/>
    <property type="project" value="UniProtKB-SubCell"/>
</dbReference>
<sequence length="257" mass="28005">MQELLQSIAFAIAAILHGITGMGFPMIGTTALAFVMPLSQAVAMVALPSLVMSLFVIIANRNRWIASEIWHYCYTYRVLAITSIIGSIIGVGLLISLPSTLLYLIMAAVTLYYAAQGLLSLQGKLPELRVPTTTLSMAIFGLMAGVVGGATNAMSPILLMFLLSYSKDKNEIAKASNLCYLLGKLVQLILLKNQFIAFDRQDWLMMLMLIIIAIGFLFVGIYLRNKLSISTFKALTYGVLLLLAFKIGHVGIQGLFS</sequence>
<feature type="transmembrane region" description="Helical" evidence="8">
    <location>
        <begin position="43"/>
        <end position="62"/>
    </location>
</feature>
<name>A0A1N7E276_9GAMM</name>
<dbReference type="InterPro" id="IPR002781">
    <property type="entry name" value="TM_pro_TauE-like"/>
</dbReference>
<gene>
    <name evidence="9" type="ORF">SAMN02745664_10320</name>
</gene>
<dbReference type="Proteomes" id="UP000187495">
    <property type="component" value="Unassembled WGS sequence"/>
</dbReference>
<dbReference type="EMBL" id="FTNU01000003">
    <property type="protein sequence ID" value="SIR82217.1"/>
    <property type="molecule type" value="Genomic_DNA"/>
</dbReference>
<evidence type="ECO:0000256" key="8">
    <source>
        <dbReference type="RuleBase" id="RU363041"/>
    </source>
</evidence>
<dbReference type="PANTHER" id="PTHR30269:SF32">
    <property type="entry name" value="MEMBRANE TRANSPORTER PROTEIN-RELATED"/>
    <property type="match status" value="1"/>
</dbReference>
<dbReference type="Pfam" id="PF01925">
    <property type="entry name" value="TauE"/>
    <property type="match status" value="1"/>
</dbReference>